<name>I1PU63_ORYGL</name>
<dbReference type="Proteomes" id="UP000007306">
    <property type="component" value="Chromosome 5"/>
</dbReference>
<dbReference type="EnsemblPlants" id="ORGLA05G0091100.1">
    <property type="protein sequence ID" value="ORGLA05G0091100.1"/>
    <property type="gene ID" value="ORGLA05G0091100"/>
</dbReference>
<dbReference type="Gramene" id="ORGLA05G0091100.1">
    <property type="protein sequence ID" value="ORGLA05G0091100.1"/>
    <property type="gene ID" value="ORGLA05G0091100"/>
</dbReference>
<dbReference type="AlphaFoldDB" id="I1PU63"/>
<reference evidence="1 2" key="2">
    <citation type="submission" date="2018-04" db="EMBL/GenBank/DDBJ databases">
        <title>OglaRS2 (Oryza glaberrima Reference Sequence Version 2).</title>
        <authorList>
            <person name="Zhang J."/>
            <person name="Kudrna D."/>
            <person name="Lee S."/>
            <person name="Talag J."/>
            <person name="Rajasekar S."/>
            <person name="Wing R.A."/>
        </authorList>
    </citation>
    <scope>NUCLEOTIDE SEQUENCE [LARGE SCALE GENOMIC DNA]</scope>
    <source>
        <strain evidence="1 2">cv. IRGC 96717</strain>
    </source>
</reference>
<dbReference type="OMA" id="WMDLARI"/>
<dbReference type="HOGENOM" id="CLU_1597063_0_0_1"/>
<reference evidence="1" key="1">
    <citation type="submission" date="2015-06" db="UniProtKB">
        <authorList>
            <consortium name="EnsemblPlants"/>
        </authorList>
    </citation>
    <scope>IDENTIFICATION</scope>
</reference>
<keyword evidence="2" id="KW-1185">Reference proteome</keyword>
<protein>
    <submittedName>
        <fullName evidence="1">Uncharacterized protein</fullName>
    </submittedName>
</protein>
<evidence type="ECO:0000313" key="2">
    <source>
        <dbReference type="Proteomes" id="UP000007306"/>
    </source>
</evidence>
<sequence>MACTQEVAFGVNLIGNGAGPGAVDELLLILRRRCLTLLGGGAARSGAHQVGERSWQNPKTTPWMDLARIHGKELGQEKHDADELHKSTKEEEKTIRVREELYPLPHCRQPEPPELIKERGRTERDLLYRLERGHRQGRKVPSGRTVKWIAIFNLEGQWQLGKYYLRV</sequence>
<evidence type="ECO:0000313" key="1">
    <source>
        <dbReference type="EnsemblPlants" id="ORGLA05G0091100.1"/>
    </source>
</evidence>
<proteinExistence type="predicted"/>
<accession>I1PU63</accession>
<organism evidence="1 2">
    <name type="scientific">Oryza glaberrima</name>
    <name type="common">African rice</name>
    <dbReference type="NCBI Taxonomy" id="4538"/>
    <lineage>
        <taxon>Eukaryota</taxon>
        <taxon>Viridiplantae</taxon>
        <taxon>Streptophyta</taxon>
        <taxon>Embryophyta</taxon>
        <taxon>Tracheophyta</taxon>
        <taxon>Spermatophyta</taxon>
        <taxon>Magnoliopsida</taxon>
        <taxon>Liliopsida</taxon>
        <taxon>Poales</taxon>
        <taxon>Poaceae</taxon>
        <taxon>BOP clade</taxon>
        <taxon>Oryzoideae</taxon>
        <taxon>Oryzeae</taxon>
        <taxon>Oryzinae</taxon>
        <taxon>Oryza</taxon>
    </lineage>
</organism>